<organism evidence="1 2">
    <name type="scientific">Romanomermis culicivorax</name>
    <name type="common">Nematode worm</name>
    <dbReference type="NCBI Taxonomy" id="13658"/>
    <lineage>
        <taxon>Eukaryota</taxon>
        <taxon>Metazoa</taxon>
        <taxon>Ecdysozoa</taxon>
        <taxon>Nematoda</taxon>
        <taxon>Enoplea</taxon>
        <taxon>Dorylaimia</taxon>
        <taxon>Mermithida</taxon>
        <taxon>Mermithoidea</taxon>
        <taxon>Mermithidae</taxon>
        <taxon>Romanomermis</taxon>
    </lineage>
</organism>
<evidence type="ECO:0000313" key="1">
    <source>
        <dbReference type="Proteomes" id="UP000887565"/>
    </source>
</evidence>
<sequence>GDLPTFDCKIAANQHVVWNLWDKKLLVKCNGTHSLTTVAENIGKDQCSFTDNALGQEFSIITLSANLDQKNRSEWSFCDNPADTKSQRRWIICQLNDQCVTLNALVKKFGTHQKVKACNIVGPATIVLLAYIDTNKFLKDRMRAQTDLSLLNPRVGRKKQDVVQKLVSNVVFFSTSHISTAANPLCQHDNVCMTKNAILRALDARITDTDNRDCSIPEHGFQYPKFRLNRYSDGDNRVAEWSACSEGHDFVERQRYSNRCDQVVQYIPDQELRQHFGTRSCGFGDLYKYSQRHVICRIPENRGFIFLDDIEDMSQQYHCDSNGYPEHTTIVCKFNDYCIPKRELMRKLREMELAARAPCMARLNRQNWDFIVDYHVVFWFYFRLSIFGYTDGRRLALITWNDDSIKAKGWRTSRRLSDVNTHPHDVEICQINDRCVLKDVARSYLKTVEKHYTLLYLPRYTTCHFKIYTWELSSSTLYYIDQ</sequence>
<dbReference type="AlphaFoldDB" id="A0A915II41"/>
<dbReference type="Proteomes" id="UP000887565">
    <property type="component" value="Unplaced"/>
</dbReference>
<name>A0A915II41_ROMCU</name>
<protein>
    <submittedName>
        <fullName evidence="2">Uncharacterized protein</fullName>
    </submittedName>
</protein>
<keyword evidence="1" id="KW-1185">Reference proteome</keyword>
<reference evidence="2" key="1">
    <citation type="submission" date="2022-11" db="UniProtKB">
        <authorList>
            <consortium name="WormBaseParasite"/>
        </authorList>
    </citation>
    <scope>IDENTIFICATION</scope>
</reference>
<evidence type="ECO:0000313" key="2">
    <source>
        <dbReference type="WBParaSite" id="nRc.2.0.1.t13513-RA"/>
    </source>
</evidence>
<dbReference type="WBParaSite" id="nRc.2.0.1.t13513-RA">
    <property type="protein sequence ID" value="nRc.2.0.1.t13513-RA"/>
    <property type="gene ID" value="nRc.2.0.1.g13513"/>
</dbReference>
<proteinExistence type="predicted"/>
<accession>A0A915II41</accession>